<evidence type="ECO:0000313" key="2">
    <source>
        <dbReference type="Proteomes" id="UP001470230"/>
    </source>
</evidence>
<dbReference type="EMBL" id="JAPFFF010000001">
    <property type="protein sequence ID" value="KAK8899750.1"/>
    <property type="molecule type" value="Genomic_DNA"/>
</dbReference>
<accession>A0ABR2LBN7</accession>
<sequence length="164" mass="18848">MFANGKNPINVAKGWKGNAISEKKKNVILKGIIEDLKNLPSKNRITEDMYEKISKEKLDASAEAPNPLAIQGPEKIRQITHDNWISNENVNPHVHEFTEETYNLAHLMKSYSEKLYELLYQSLFLPNPSKVETHFSKIISNTKQQLIDKNNVEKNFSIIELKTI</sequence>
<name>A0ABR2LBN7_9EUKA</name>
<gene>
    <name evidence="1" type="ORF">M9Y10_002072</name>
</gene>
<keyword evidence="2" id="KW-1185">Reference proteome</keyword>
<protein>
    <submittedName>
        <fullName evidence="1">Uncharacterized protein</fullName>
    </submittedName>
</protein>
<reference evidence="1 2" key="1">
    <citation type="submission" date="2024-04" db="EMBL/GenBank/DDBJ databases">
        <title>Tritrichomonas musculus Genome.</title>
        <authorList>
            <person name="Alves-Ferreira E."/>
            <person name="Grigg M."/>
            <person name="Lorenzi H."/>
            <person name="Galac M."/>
        </authorList>
    </citation>
    <scope>NUCLEOTIDE SEQUENCE [LARGE SCALE GENOMIC DNA]</scope>
    <source>
        <strain evidence="1 2">EAF2021</strain>
    </source>
</reference>
<dbReference type="Proteomes" id="UP001470230">
    <property type="component" value="Unassembled WGS sequence"/>
</dbReference>
<organism evidence="1 2">
    <name type="scientific">Tritrichomonas musculus</name>
    <dbReference type="NCBI Taxonomy" id="1915356"/>
    <lineage>
        <taxon>Eukaryota</taxon>
        <taxon>Metamonada</taxon>
        <taxon>Parabasalia</taxon>
        <taxon>Tritrichomonadida</taxon>
        <taxon>Tritrichomonadidae</taxon>
        <taxon>Tritrichomonas</taxon>
    </lineage>
</organism>
<evidence type="ECO:0000313" key="1">
    <source>
        <dbReference type="EMBL" id="KAK8899750.1"/>
    </source>
</evidence>
<comment type="caution">
    <text evidence="1">The sequence shown here is derived from an EMBL/GenBank/DDBJ whole genome shotgun (WGS) entry which is preliminary data.</text>
</comment>
<proteinExistence type="predicted"/>